<dbReference type="RefSeq" id="WP_376880140.1">
    <property type="nucleotide sequence ID" value="NZ_JBHUHP010000030.1"/>
</dbReference>
<dbReference type="Proteomes" id="UP001597402">
    <property type="component" value="Unassembled WGS sequence"/>
</dbReference>
<dbReference type="Gene3D" id="3.30.420.40">
    <property type="match status" value="2"/>
</dbReference>
<dbReference type="InterPro" id="IPR000600">
    <property type="entry name" value="ROK"/>
</dbReference>
<proteinExistence type="inferred from homology"/>
<evidence type="ECO:0000313" key="3">
    <source>
        <dbReference type="EMBL" id="MFD2093927.1"/>
    </source>
</evidence>
<comment type="similarity">
    <text evidence="1">Belongs to the ROK (NagC/XylR) family.</text>
</comment>
<gene>
    <name evidence="3" type="ORF">ACFSHS_20370</name>
</gene>
<keyword evidence="4" id="KW-1185">Reference proteome</keyword>
<sequence>MFDSRRLYDGAPAARHVPADQAAVRRSNLGLVLRHLRDAGPRSRARIAQDTGLNKATVSSLVAELSDRRLVTAGDVDRAGSVGRPGVLVHLDGRGVCGIGVELNVDYVAVLVVDLRGEALLERRVACDVPGLGPEGTLDAVAGLVGEGVAAAAARGAVPVGITVAVPGLVRSPGGVATHAPNLGWRDVPVLDGLRARVAGDCPIRVENDANLAVIAEWATGPEARTPDLVHLTGEVGVGCGVIVDGRLLRGAGGLSGEVGHTPLGDPDLLCGCGRRGCWETVVGLTALLRAAADPEDPVHDHGRDLETRLAEIAARADAGHRRTLDALARVGSALGTGAAVLINVLNPRVVLLGGYFAVLGRFLVEPMTAELRARVLAPDLGGARVVLSTLGFSAAVRGGAHVALESVFDDPTLVPADGTAAGP</sequence>
<dbReference type="Pfam" id="PF09339">
    <property type="entry name" value="HTH_IclR"/>
    <property type="match status" value="1"/>
</dbReference>
<name>A0ABW4XG18_9ACTN</name>
<evidence type="ECO:0000256" key="1">
    <source>
        <dbReference type="ARBA" id="ARBA00006479"/>
    </source>
</evidence>
<dbReference type="PANTHER" id="PTHR18964:SF149">
    <property type="entry name" value="BIFUNCTIONAL UDP-N-ACETYLGLUCOSAMINE 2-EPIMERASE_N-ACETYLMANNOSAMINE KINASE"/>
    <property type="match status" value="1"/>
</dbReference>
<dbReference type="SUPFAM" id="SSF53067">
    <property type="entry name" value="Actin-like ATPase domain"/>
    <property type="match status" value="1"/>
</dbReference>
<evidence type="ECO:0000313" key="4">
    <source>
        <dbReference type="Proteomes" id="UP001597402"/>
    </source>
</evidence>
<accession>A0ABW4XG18</accession>
<evidence type="ECO:0000259" key="2">
    <source>
        <dbReference type="Pfam" id="PF09339"/>
    </source>
</evidence>
<dbReference type="CDD" id="cd24076">
    <property type="entry name" value="ASKHA_ATPase_ROK_BsXylR-like"/>
    <property type="match status" value="1"/>
</dbReference>
<dbReference type="InterPro" id="IPR036388">
    <property type="entry name" value="WH-like_DNA-bd_sf"/>
</dbReference>
<comment type="caution">
    <text evidence="3">The sequence shown here is derived from an EMBL/GenBank/DDBJ whole genome shotgun (WGS) entry which is preliminary data.</text>
</comment>
<dbReference type="Pfam" id="PF00480">
    <property type="entry name" value="ROK"/>
    <property type="match status" value="1"/>
</dbReference>
<organism evidence="3 4">
    <name type="scientific">Blastococcus deserti</name>
    <dbReference type="NCBI Taxonomy" id="2259033"/>
    <lineage>
        <taxon>Bacteria</taxon>
        <taxon>Bacillati</taxon>
        <taxon>Actinomycetota</taxon>
        <taxon>Actinomycetes</taxon>
        <taxon>Geodermatophilales</taxon>
        <taxon>Geodermatophilaceae</taxon>
        <taxon>Blastococcus</taxon>
    </lineage>
</organism>
<feature type="domain" description="HTH iclR-type" evidence="2">
    <location>
        <begin position="32"/>
        <end position="72"/>
    </location>
</feature>
<dbReference type="InterPro" id="IPR043129">
    <property type="entry name" value="ATPase_NBD"/>
</dbReference>
<dbReference type="EMBL" id="JBHUHP010000030">
    <property type="protein sequence ID" value="MFD2093927.1"/>
    <property type="molecule type" value="Genomic_DNA"/>
</dbReference>
<protein>
    <submittedName>
        <fullName evidence="3">ROK family protein</fullName>
    </submittedName>
</protein>
<dbReference type="SUPFAM" id="SSF46785">
    <property type="entry name" value="Winged helix' DNA-binding domain"/>
    <property type="match status" value="1"/>
</dbReference>
<reference evidence="4" key="1">
    <citation type="journal article" date="2019" name="Int. J. Syst. Evol. Microbiol.">
        <title>The Global Catalogue of Microorganisms (GCM) 10K type strain sequencing project: providing services to taxonomists for standard genome sequencing and annotation.</title>
        <authorList>
            <consortium name="The Broad Institute Genomics Platform"/>
            <consortium name="The Broad Institute Genome Sequencing Center for Infectious Disease"/>
            <person name="Wu L."/>
            <person name="Ma J."/>
        </authorList>
    </citation>
    <scope>NUCLEOTIDE SEQUENCE [LARGE SCALE GENOMIC DNA]</scope>
    <source>
        <strain evidence="4">JCM 3338</strain>
    </source>
</reference>
<dbReference type="InterPro" id="IPR005471">
    <property type="entry name" value="Tscrpt_reg_IclR_N"/>
</dbReference>
<dbReference type="PANTHER" id="PTHR18964">
    <property type="entry name" value="ROK (REPRESSOR, ORF, KINASE) FAMILY"/>
    <property type="match status" value="1"/>
</dbReference>
<dbReference type="InterPro" id="IPR036390">
    <property type="entry name" value="WH_DNA-bd_sf"/>
</dbReference>
<dbReference type="Gene3D" id="1.10.10.10">
    <property type="entry name" value="Winged helix-like DNA-binding domain superfamily/Winged helix DNA-binding domain"/>
    <property type="match status" value="1"/>
</dbReference>